<name>A0A9N9FZA7_FUNMO</name>
<protein>
    <submittedName>
        <fullName evidence="1">10226_t:CDS:1</fullName>
    </submittedName>
</protein>
<keyword evidence="2" id="KW-1185">Reference proteome</keyword>
<dbReference type="Proteomes" id="UP000789375">
    <property type="component" value="Unassembled WGS sequence"/>
</dbReference>
<evidence type="ECO:0000313" key="1">
    <source>
        <dbReference type="EMBL" id="CAG8567999.1"/>
    </source>
</evidence>
<organism evidence="1 2">
    <name type="scientific">Funneliformis mosseae</name>
    <name type="common">Endomycorrhizal fungus</name>
    <name type="synonym">Glomus mosseae</name>
    <dbReference type="NCBI Taxonomy" id="27381"/>
    <lineage>
        <taxon>Eukaryota</taxon>
        <taxon>Fungi</taxon>
        <taxon>Fungi incertae sedis</taxon>
        <taxon>Mucoromycota</taxon>
        <taxon>Glomeromycotina</taxon>
        <taxon>Glomeromycetes</taxon>
        <taxon>Glomerales</taxon>
        <taxon>Glomeraceae</taxon>
        <taxon>Funneliformis</taxon>
    </lineage>
</organism>
<sequence>MNLLDKDLENENEEQLLQRKYIYWSKEEKIFVMQQLHDILNDGYQQLDRYIKTITKRMAPVVC</sequence>
<dbReference type="EMBL" id="CAJVPP010001674">
    <property type="protein sequence ID" value="CAG8567999.1"/>
    <property type="molecule type" value="Genomic_DNA"/>
</dbReference>
<reference evidence="1" key="1">
    <citation type="submission" date="2021-06" db="EMBL/GenBank/DDBJ databases">
        <authorList>
            <person name="Kallberg Y."/>
            <person name="Tangrot J."/>
            <person name="Rosling A."/>
        </authorList>
    </citation>
    <scope>NUCLEOTIDE SEQUENCE</scope>
    <source>
        <strain evidence="1">87-6 pot B 2015</strain>
    </source>
</reference>
<proteinExistence type="predicted"/>
<accession>A0A9N9FZA7</accession>
<evidence type="ECO:0000313" key="2">
    <source>
        <dbReference type="Proteomes" id="UP000789375"/>
    </source>
</evidence>
<dbReference type="AlphaFoldDB" id="A0A9N9FZA7"/>
<gene>
    <name evidence="1" type="ORF">FMOSSE_LOCUS7306</name>
</gene>
<comment type="caution">
    <text evidence="1">The sequence shown here is derived from an EMBL/GenBank/DDBJ whole genome shotgun (WGS) entry which is preliminary data.</text>
</comment>